<dbReference type="EMBL" id="JABCIY010000150">
    <property type="protein sequence ID" value="KAF7192207.1"/>
    <property type="molecule type" value="Genomic_DNA"/>
</dbReference>
<sequence length="111" mass="12054">MVHESQMKADKTDASGRPWPPVSLIPPVSVDAAEQRKIRPYIEVWADGSVRPNPGERAEVEGGFAGCAFAFHNAVTPARPVGLCFPLRWTNDVAATELRGIEEALVFLVAL</sequence>
<dbReference type="AlphaFoldDB" id="A0A8H6VJ10"/>
<evidence type="ECO:0000256" key="1">
    <source>
        <dbReference type="SAM" id="MobiDB-lite"/>
    </source>
</evidence>
<accession>A0A8H6VJ10</accession>
<reference evidence="2" key="1">
    <citation type="submission" date="2020-04" db="EMBL/GenBank/DDBJ databases">
        <title>Draft genome resource of the tomato pathogen Pseudocercospora fuligena.</title>
        <authorList>
            <person name="Zaccaron A."/>
        </authorList>
    </citation>
    <scope>NUCLEOTIDE SEQUENCE</scope>
    <source>
        <strain evidence="2">PF001</strain>
    </source>
</reference>
<dbReference type="OrthoDB" id="10378624at2759"/>
<evidence type="ECO:0000313" key="2">
    <source>
        <dbReference type="EMBL" id="KAF7192207.1"/>
    </source>
</evidence>
<dbReference type="Proteomes" id="UP000660729">
    <property type="component" value="Unassembled WGS sequence"/>
</dbReference>
<proteinExistence type="predicted"/>
<feature type="compositionally biased region" description="Basic and acidic residues" evidence="1">
    <location>
        <begin position="1"/>
        <end position="14"/>
    </location>
</feature>
<gene>
    <name evidence="2" type="ORF">HII31_06593</name>
</gene>
<evidence type="ECO:0000313" key="3">
    <source>
        <dbReference type="Proteomes" id="UP000660729"/>
    </source>
</evidence>
<feature type="region of interest" description="Disordered" evidence="1">
    <location>
        <begin position="1"/>
        <end position="20"/>
    </location>
</feature>
<comment type="caution">
    <text evidence="2">The sequence shown here is derived from an EMBL/GenBank/DDBJ whole genome shotgun (WGS) entry which is preliminary data.</text>
</comment>
<name>A0A8H6VJ10_9PEZI</name>
<keyword evidence="3" id="KW-1185">Reference proteome</keyword>
<organism evidence="2 3">
    <name type="scientific">Pseudocercospora fuligena</name>
    <dbReference type="NCBI Taxonomy" id="685502"/>
    <lineage>
        <taxon>Eukaryota</taxon>
        <taxon>Fungi</taxon>
        <taxon>Dikarya</taxon>
        <taxon>Ascomycota</taxon>
        <taxon>Pezizomycotina</taxon>
        <taxon>Dothideomycetes</taxon>
        <taxon>Dothideomycetidae</taxon>
        <taxon>Mycosphaerellales</taxon>
        <taxon>Mycosphaerellaceae</taxon>
        <taxon>Pseudocercospora</taxon>
    </lineage>
</organism>
<protein>
    <submittedName>
        <fullName evidence="2">Uncharacterized protein</fullName>
    </submittedName>
</protein>